<accession>A0A2N0D6Z8</accession>
<organism evidence="2 4">
    <name type="scientific">Rhizobium sullae</name>
    <name type="common">Rhizobium hedysari</name>
    <dbReference type="NCBI Taxonomy" id="50338"/>
    <lineage>
        <taxon>Bacteria</taxon>
        <taxon>Pseudomonadati</taxon>
        <taxon>Pseudomonadota</taxon>
        <taxon>Alphaproteobacteria</taxon>
        <taxon>Hyphomicrobiales</taxon>
        <taxon>Rhizobiaceae</taxon>
        <taxon>Rhizobium/Agrobacterium group</taxon>
        <taxon>Rhizobium</taxon>
    </lineage>
</organism>
<evidence type="ECO:0000259" key="1">
    <source>
        <dbReference type="PROSITE" id="PS51819"/>
    </source>
</evidence>
<evidence type="ECO:0000313" key="5">
    <source>
        <dbReference type="Proteomes" id="UP001060123"/>
    </source>
</evidence>
<sequence length="140" mass="15506">MPFAQSHAITDICILVKDTQRSIDFYVGKLGFELNRRAEGFAEFNGAGLTLACWEIDHLSKNTGVPNAKAEGPHKACIAVRVPSPQVVDEAYAELKEKGVPFYSEPNDYVWNARGAYFAGPDDELWEIYAWNDGGSMGNF</sequence>
<dbReference type="PANTHER" id="PTHR36503:SF1">
    <property type="entry name" value="BLR2520 PROTEIN"/>
    <property type="match status" value="1"/>
</dbReference>
<gene>
    <name evidence="2" type="ORF">CWR43_21400</name>
    <name evidence="3" type="ORF">N2599_15870</name>
</gene>
<dbReference type="RefSeq" id="WP_027507828.1">
    <property type="nucleotide sequence ID" value="NZ_CP104143.1"/>
</dbReference>
<dbReference type="PANTHER" id="PTHR36503">
    <property type="entry name" value="BLR2520 PROTEIN"/>
    <property type="match status" value="1"/>
</dbReference>
<dbReference type="InterPro" id="IPR029068">
    <property type="entry name" value="Glyas_Bleomycin-R_OHBP_Dase"/>
</dbReference>
<keyword evidence="5" id="KW-1185">Reference proteome</keyword>
<dbReference type="Pfam" id="PF00903">
    <property type="entry name" value="Glyoxalase"/>
    <property type="match status" value="1"/>
</dbReference>
<evidence type="ECO:0000313" key="3">
    <source>
        <dbReference type="EMBL" id="UWU13607.1"/>
    </source>
</evidence>
<dbReference type="Proteomes" id="UP000232164">
    <property type="component" value="Unassembled WGS sequence"/>
</dbReference>
<dbReference type="Gene3D" id="3.10.180.10">
    <property type="entry name" value="2,3-Dihydroxybiphenyl 1,2-Dioxygenase, domain 1"/>
    <property type="match status" value="1"/>
</dbReference>
<dbReference type="AlphaFoldDB" id="A0A2N0D6Z8"/>
<evidence type="ECO:0000313" key="4">
    <source>
        <dbReference type="Proteomes" id="UP000232164"/>
    </source>
</evidence>
<dbReference type="STRING" id="1041146.GCA_000427985_00528"/>
<reference evidence="2 4" key="2">
    <citation type="submission" date="2017-12" db="EMBL/GenBank/DDBJ databases">
        <title>Genome sequence of Rhizobium sullae HCNT1 isolated from Sulla coronaria nodules and featuring peculiar denitrification phenotypes.</title>
        <authorList>
            <person name="De Diego-Diaz B."/>
            <person name="Treu L."/>
            <person name="Campanaro S."/>
            <person name="Da Silva Duarte V."/>
            <person name="Basaglia M."/>
            <person name="Favaro L."/>
            <person name="Casella S."/>
            <person name="Squartini A."/>
        </authorList>
    </citation>
    <scope>NUCLEOTIDE SEQUENCE [LARGE SCALE GENOMIC DNA]</scope>
    <source>
        <strain evidence="2 4">HCNT1</strain>
    </source>
</reference>
<dbReference type="Proteomes" id="UP001060123">
    <property type="component" value="Chromosome"/>
</dbReference>
<protein>
    <submittedName>
        <fullName evidence="2">VOC family protein</fullName>
    </submittedName>
</protein>
<dbReference type="EMBL" id="CP104143">
    <property type="protein sequence ID" value="UWU13607.1"/>
    <property type="molecule type" value="Genomic_DNA"/>
</dbReference>
<dbReference type="EMBL" id="PIQN01000016">
    <property type="protein sequence ID" value="PKA41900.1"/>
    <property type="molecule type" value="Genomic_DNA"/>
</dbReference>
<dbReference type="InterPro" id="IPR004360">
    <property type="entry name" value="Glyas_Fos-R_dOase_dom"/>
</dbReference>
<feature type="domain" description="VOC" evidence="1">
    <location>
        <begin position="8"/>
        <end position="131"/>
    </location>
</feature>
<reference evidence="3" key="3">
    <citation type="submission" date="2022-09" db="EMBL/GenBank/DDBJ databases">
        <title>Australian commercial rhizobial inoculants.</title>
        <authorList>
            <person name="Kohlmeier M.G."/>
            <person name="O'Hara G.W."/>
            <person name="Colombi E."/>
            <person name="Ramsay J.P."/>
            <person name="Terpolilli J."/>
        </authorList>
    </citation>
    <scope>NUCLEOTIDE SEQUENCE</scope>
    <source>
        <strain evidence="3">WSM1592</strain>
    </source>
</reference>
<proteinExistence type="predicted"/>
<evidence type="ECO:0000313" key="2">
    <source>
        <dbReference type="EMBL" id="PKA41900.1"/>
    </source>
</evidence>
<dbReference type="SUPFAM" id="SSF54593">
    <property type="entry name" value="Glyoxalase/Bleomycin resistance protein/Dihydroxybiphenyl dioxygenase"/>
    <property type="match status" value="1"/>
</dbReference>
<reference evidence="2 4" key="1">
    <citation type="submission" date="2017-11" db="EMBL/GenBank/DDBJ databases">
        <authorList>
            <person name="Han C.G."/>
        </authorList>
    </citation>
    <scope>NUCLEOTIDE SEQUENCE [LARGE SCALE GENOMIC DNA]</scope>
    <source>
        <strain evidence="2 4">HCNT1</strain>
    </source>
</reference>
<dbReference type="PROSITE" id="PS51819">
    <property type="entry name" value="VOC"/>
    <property type="match status" value="1"/>
</dbReference>
<dbReference type="InterPro" id="IPR037523">
    <property type="entry name" value="VOC_core"/>
</dbReference>
<name>A0A2N0D6Z8_RHISU</name>